<organism evidence="1 2">
    <name type="scientific">Peribacillus frigoritolerans</name>
    <dbReference type="NCBI Taxonomy" id="450367"/>
    <lineage>
        <taxon>Bacteria</taxon>
        <taxon>Bacillati</taxon>
        <taxon>Bacillota</taxon>
        <taxon>Bacilli</taxon>
        <taxon>Bacillales</taxon>
        <taxon>Bacillaceae</taxon>
        <taxon>Peribacillus</taxon>
    </lineage>
</organism>
<dbReference type="RefSeq" id="WP_289349277.1">
    <property type="nucleotide sequence ID" value="NZ_JAUCFI010000003.1"/>
</dbReference>
<reference evidence="1" key="1">
    <citation type="submission" date="2023-06" db="EMBL/GenBank/DDBJ databases">
        <title>Comparative genomics of Bacillaceae isolates and their secondary metabolite potential.</title>
        <authorList>
            <person name="Song L."/>
            <person name="Nielsen L.J."/>
            <person name="Mohite O."/>
            <person name="Xu X."/>
            <person name="Weber T."/>
            <person name="Kovacs A.T."/>
        </authorList>
    </citation>
    <scope>NUCLEOTIDE SEQUENCE</scope>
    <source>
        <strain evidence="1">G1S1</strain>
    </source>
</reference>
<protein>
    <submittedName>
        <fullName evidence="1">Uncharacterized protein</fullName>
    </submittedName>
</protein>
<sequence length="84" mass="9617">MLVIAATIFTGSIMFSSTHEETEVFSQSDVAIMKQYPETFKKIVMRKSGKDSAYIRHFGYWKTEANGSRRLIKLSELKRKAASH</sequence>
<accession>A0AAJ1QKC6</accession>
<comment type="caution">
    <text evidence="1">The sequence shown here is derived from an EMBL/GenBank/DDBJ whole genome shotgun (WGS) entry which is preliminary data.</text>
</comment>
<evidence type="ECO:0000313" key="1">
    <source>
        <dbReference type="EMBL" id="MDM5283104.1"/>
    </source>
</evidence>
<proteinExistence type="predicted"/>
<dbReference type="EMBL" id="JAUCFI010000003">
    <property type="protein sequence ID" value="MDM5283104.1"/>
    <property type="molecule type" value="Genomic_DNA"/>
</dbReference>
<name>A0AAJ1QKC6_9BACI</name>
<evidence type="ECO:0000313" key="2">
    <source>
        <dbReference type="Proteomes" id="UP001238973"/>
    </source>
</evidence>
<gene>
    <name evidence="1" type="ORF">QUF85_07295</name>
</gene>
<dbReference type="AlphaFoldDB" id="A0AAJ1QKC6"/>
<dbReference type="Proteomes" id="UP001238973">
    <property type="component" value="Unassembled WGS sequence"/>
</dbReference>